<feature type="region of interest" description="Disordered" evidence="1">
    <location>
        <begin position="111"/>
        <end position="134"/>
    </location>
</feature>
<evidence type="ECO:0000313" key="3">
    <source>
        <dbReference type="Proteomes" id="UP001497623"/>
    </source>
</evidence>
<reference evidence="2 3" key="1">
    <citation type="submission" date="2024-05" db="EMBL/GenBank/DDBJ databases">
        <authorList>
            <person name="Wallberg A."/>
        </authorList>
    </citation>
    <scope>NUCLEOTIDE SEQUENCE [LARGE SCALE GENOMIC DNA]</scope>
</reference>
<accession>A0AAV2PR10</accession>
<dbReference type="AlphaFoldDB" id="A0AAV2PR10"/>
<protein>
    <submittedName>
        <fullName evidence="2">Uncharacterized protein</fullName>
    </submittedName>
</protein>
<gene>
    <name evidence="2" type="ORF">MNOR_LOCUS3292</name>
</gene>
<evidence type="ECO:0000313" key="2">
    <source>
        <dbReference type="EMBL" id="CAL4063329.1"/>
    </source>
</evidence>
<feature type="non-terminal residue" evidence="2">
    <location>
        <position position="1"/>
    </location>
</feature>
<dbReference type="EMBL" id="CAXKWB010001110">
    <property type="protein sequence ID" value="CAL4063329.1"/>
    <property type="molecule type" value="Genomic_DNA"/>
</dbReference>
<keyword evidence="3" id="KW-1185">Reference proteome</keyword>
<evidence type="ECO:0000256" key="1">
    <source>
        <dbReference type="SAM" id="MobiDB-lite"/>
    </source>
</evidence>
<comment type="caution">
    <text evidence="2">The sequence shown here is derived from an EMBL/GenBank/DDBJ whole genome shotgun (WGS) entry which is preliminary data.</text>
</comment>
<dbReference type="Proteomes" id="UP001497623">
    <property type="component" value="Unassembled WGS sequence"/>
</dbReference>
<proteinExistence type="predicted"/>
<sequence length="150" mass="16672">QEQFMGLATTRRTIFIGSLCYKQLKIKMQTVCIVIILSLTITQAYCDGVHSPDVPPHRHSPGSNTMKLNRNREVVPLKPSGTSNDRGFNFNYFFLQHSDATIINYLSQNNRRGGGQVAPPRVTSSGGGNHAEEEDHFGRLGGLFRVLARV</sequence>
<name>A0AAV2PR10_MEGNR</name>
<organism evidence="2 3">
    <name type="scientific">Meganyctiphanes norvegica</name>
    <name type="common">Northern krill</name>
    <name type="synonym">Thysanopoda norvegica</name>
    <dbReference type="NCBI Taxonomy" id="48144"/>
    <lineage>
        <taxon>Eukaryota</taxon>
        <taxon>Metazoa</taxon>
        <taxon>Ecdysozoa</taxon>
        <taxon>Arthropoda</taxon>
        <taxon>Crustacea</taxon>
        <taxon>Multicrustacea</taxon>
        <taxon>Malacostraca</taxon>
        <taxon>Eumalacostraca</taxon>
        <taxon>Eucarida</taxon>
        <taxon>Euphausiacea</taxon>
        <taxon>Euphausiidae</taxon>
        <taxon>Meganyctiphanes</taxon>
    </lineage>
</organism>